<dbReference type="Pfam" id="PF02720">
    <property type="entry name" value="DUF222"/>
    <property type="match status" value="1"/>
</dbReference>
<reference evidence="2" key="3">
    <citation type="submission" date="2020-02" db="EMBL/GenBank/DDBJ databases">
        <authorList>
            <person name="Matsumoto Y."/>
            <person name="Motooka D."/>
            <person name="Nakamura S."/>
        </authorList>
    </citation>
    <scope>NUCLEOTIDE SEQUENCE</scope>
    <source>
        <strain evidence="2">JCM 6377</strain>
    </source>
</reference>
<reference evidence="2 5" key="2">
    <citation type="journal article" date="2019" name="Emerg. Microbes Infect.">
        <title>Comprehensive subspecies identification of 175 nontuberculous mycobacteria species based on 7547 genomic profiles.</title>
        <authorList>
            <person name="Matsumoto Y."/>
            <person name="Kinjo T."/>
            <person name="Motooka D."/>
            <person name="Nabeya D."/>
            <person name="Jung N."/>
            <person name="Uechi K."/>
            <person name="Horii T."/>
            <person name="Iida T."/>
            <person name="Fujita J."/>
            <person name="Nakamura S."/>
        </authorList>
    </citation>
    <scope>NUCLEOTIDE SEQUENCE [LARGE SCALE GENOMIC DNA]</scope>
    <source>
        <strain evidence="2 5">JCM 6377</strain>
    </source>
</reference>
<organism evidence="3 4">
    <name type="scientific">Mycolicibacterium agri</name>
    <name type="common">Mycobacterium agri</name>
    <dbReference type="NCBI Taxonomy" id="36811"/>
    <lineage>
        <taxon>Bacteria</taxon>
        <taxon>Bacillati</taxon>
        <taxon>Actinomycetota</taxon>
        <taxon>Actinomycetes</taxon>
        <taxon>Mycobacteriales</taxon>
        <taxon>Mycobacteriaceae</taxon>
        <taxon>Mycolicibacterium</taxon>
    </lineage>
</organism>
<sequence length="479" mass="52841">MFESDAAARSLLDRIRTSVRAENRAAAEGLVSIDNLYRLRLRENGELADWALDTLEQVAAEIAAALRISQGLAANRLGDAIAMRKRLPEVGKAFLAGEIDYLMFQTIVTRTDLITDEDRLAAADAELSGAVAKWPSLDRHQLLKRIDRIVERHDRDAVRRRKKKRADRWIEISDCGDYIIEIRGLLRVLDGRAFNARLDALAATVCPHDPRTVAQRRADAVGAMAAGADRLACECDRPDCTAGDKPASAVVLHVVANQGTVEGTSDEPGCTIDPDELFPADLITELAKSAKLVPVVHPGDAQAECGYAPSRKLADFVRARDLTCRYPGCNAPAIHCELDHTIPHRDGGPTHASNLKCLCVKHHQLKTFGNWRDRQLPDGTVEWTSPSGEKSITTPGSSWWFPSLCAPTGTLSTPASALVRSPARAAMMPKRRRTRAQNRAMRIAAERRLNRQDREVELGQQRWERALAMASIKNEPPPF</sequence>
<gene>
    <name evidence="3" type="ORF">CQY20_20080</name>
    <name evidence="2" type="ORF">MAGR_57720</name>
</gene>
<reference evidence="3 4" key="1">
    <citation type="submission" date="2017-10" db="EMBL/GenBank/DDBJ databases">
        <title>The new phylogeny of genus Mycobacterium.</title>
        <authorList>
            <person name="Tortoli E."/>
            <person name="Trovato A."/>
            <person name="Cirillo D.M."/>
        </authorList>
    </citation>
    <scope>NUCLEOTIDE SEQUENCE [LARGE SCALE GENOMIC DNA]</scope>
    <source>
        <strain evidence="3 4">CCUG37673</strain>
    </source>
</reference>
<evidence type="ECO:0000313" key="3">
    <source>
        <dbReference type="EMBL" id="PEG36035.1"/>
    </source>
</evidence>
<dbReference type="Proteomes" id="UP000465302">
    <property type="component" value="Unassembled WGS sequence"/>
</dbReference>
<proteinExistence type="predicted"/>
<dbReference type="InterPro" id="IPR003615">
    <property type="entry name" value="HNH_nuc"/>
</dbReference>
<dbReference type="CDD" id="cd00085">
    <property type="entry name" value="HNHc"/>
    <property type="match status" value="1"/>
</dbReference>
<dbReference type="SMART" id="SM00507">
    <property type="entry name" value="HNHc"/>
    <property type="match status" value="1"/>
</dbReference>
<dbReference type="EMBL" id="PDCP01000038">
    <property type="protein sequence ID" value="PEG36035.1"/>
    <property type="molecule type" value="Genomic_DNA"/>
</dbReference>
<evidence type="ECO:0000313" key="2">
    <source>
        <dbReference type="EMBL" id="GFG54331.1"/>
    </source>
</evidence>
<dbReference type="OrthoDB" id="4775237at2"/>
<accession>A0A2A7MWC7</accession>
<dbReference type="EMBL" id="BLKS01000001">
    <property type="protein sequence ID" value="GFG54331.1"/>
    <property type="molecule type" value="Genomic_DNA"/>
</dbReference>
<evidence type="ECO:0000313" key="5">
    <source>
        <dbReference type="Proteomes" id="UP000465302"/>
    </source>
</evidence>
<feature type="domain" description="HNH nuclease" evidence="1">
    <location>
        <begin position="312"/>
        <end position="364"/>
    </location>
</feature>
<dbReference type="RefSeq" id="WP_097941842.1">
    <property type="nucleotide sequence ID" value="NZ_BLKS01000001.1"/>
</dbReference>
<evidence type="ECO:0000313" key="4">
    <source>
        <dbReference type="Proteomes" id="UP000220914"/>
    </source>
</evidence>
<keyword evidence="4" id="KW-1185">Reference proteome</keyword>
<protein>
    <recommendedName>
        <fullName evidence="1">HNH nuclease domain-containing protein</fullName>
    </recommendedName>
</protein>
<dbReference type="Proteomes" id="UP000220914">
    <property type="component" value="Unassembled WGS sequence"/>
</dbReference>
<comment type="caution">
    <text evidence="3">The sequence shown here is derived from an EMBL/GenBank/DDBJ whole genome shotgun (WGS) entry which is preliminary data.</text>
</comment>
<evidence type="ECO:0000259" key="1">
    <source>
        <dbReference type="SMART" id="SM00507"/>
    </source>
</evidence>
<name>A0A2A7MWC7_MYCAG</name>
<dbReference type="Gene3D" id="1.10.30.50">
    <property type="match status" value="1"/>
</dbReference>
<dbReference type="InterPro" id="IPR003870">
    <property type="entry name" value="DUF222"/>
</dbReference>
<dbReference type="AlphaFoldDB" id="A0A2A7MWC7"/>